<feature type="non-terminal residue" evidence="7">
    <location>
        <position position="1"/>
    </location>
</feature>
<feature type="domain" description="Aminoglycoside phosphotransferase" evidence="6">
    <location>
        <begin position="156"/>
        <end position="249"/>
    </location>
</feature>
<dbReference type="Pfam" id="PF01636">
    <property type="entry name" value="APH"/>
    <property type="match status" value="1"/>
</dbReference>
<keyword evidence="3" id="KW-0547">Nucleotide-binding</keyword>
<comment type="similarity">
    <text evidence="1">Belongs to the methylthioribose kinase family.</text>
</comment>
<dbReference type="PANTHER" id="PTHR34273">
    <property type="entry name" value="METHYLTHIORIBOSE KINASE"/>
    <property type="match status" value="1"/>
</dbReference>
<keyword evidence="4 7" id="KW-0418">Kinase</keyword>
<dbReference type="EMBL" id="MRZV01001482">
    <property type="protein sequence ID" value="PIK37559.1"/>
    <property type="molecule type" value="Genomic_DNA"/>
</dbReference>
<dbReference type="InterPro" id="IPR002575">
    <property type="entry name" value="Aminoglycoside_PTrfase"/>
</dbReference>
<dbReference type="PANTHER" id="PTHR34273:SF2">
    <property type="entry name" value="METHYLTHIORIBOSE KINASE"/>
    <property type="match status" value="1"/>
</dbReference>
<organism evidence="7 8">
    <name type="scientific">Stichopus japonicus</name>
    <name type="common">Sea cucumber</name>
    <dbReference type="NCBI Taxonomy" id="307972"/>
    <lineage>
        <taxon>Eukaryota</taxon>
        <taxon>Metazoa</taxon>
        <taxon>Echinodermata</taxon>
        <taxon>Eleutherozoa</taxon>
        <taxon>Echinozoa</taxon>
        <taxon>Holothuroidea</taxon>
        <taxon>Aspidochirotacea</taxon>
        <taxon>Aspidochirotida</taxon>
        <taxon>Stichopodidae</taxon>
        <taxon>Apostichopus</taxon>
    </lineage>
</organism>
<keyword evidence="8" id="KW-1185">Reference proteome</keyword>
<dbReference type="Gene3D" id="3.90.1200.10">
    <property type="match status" value="1"/>
</dbReference>
<dbReference type="OrthoDB" id="2461at2759"/>
<dbReference type="InterPro" id="IPR011009">
    <property type="entry name" value="Kinase-like_dom_sf"/>
</dbReference>
<evidence type="ECO:0000256" key="5">
    <source>
        <dbReference type="ARBA" id="ARBA00022840"/>
    </source>
</evidence>
<evidence type="ECO:0000256" key="2">
    <source>
        <dbReference type="ARBA" id="ARBA00022679"/>
    </source>
</evidence>
<name>A0A2G8JPB3_STIJA</name>
<sequence>FLQEDELEFTEVLGGNLNVVIRISSKYNLSKSVILKYAPRYTKIFGPDMPLDTARNHFEYKALKKCHDICPEYVPQPFYCSQKESLLIMEDLVGYNDMGREVLNGVIEMGTIRDIADFTLKLHKNTHRRKLSSEAFTDMINDFQNDGMVDLLDQFFFTKPWQRDDPTNRSSAKVKGLHPLIYENERLLQNVNELREKFLTQQDCLLHGDLHMSSIMTKGRHSKVIDAEFACIGPAGFDIGILLANYLFSYHADRCYHRNVAGFDKTVILETIYDYFNGMSEFLEEIEFNALISETVGFCGCELIRRLIGIGYVLGFEEKPSAEVACIHLGIKLITRYQEVTTTDELITLLELD</sequence>
<dbReference type="Proteomes" id="UP000230750">
    <property type="component" value="Unassembled WGS sequence"/>
</dbReference>
<dbReference type="SUPFAM" id="SSF56112">
    <property type="entry name" value="Protein kinase-like (PK-like)"/>
    <property type="match status" value="1"/>
</dbReference>
<dbReference type="GO" id="GO:0005524">
    <property type="term" value="F:ATP binding"/>
    <property type="evidence" value="ECO:0007669"/>
    <property type="project" value="UniProtKB-KW"/>
</dbReference>
<proteinExistence type="inferred from homology"/>
<accession>A0A2G8JPB3</accession>
<dbReference type="Gene3D" id="3.30.200.20">
    <property type="entry name" value="Phosphorylase Kinase, domain 1"/>
    <property type="match status" value="1"/>
</dbReference>
<gene>
    <name evidence="7" type="ORF">BSL78_25604</name>
</gene>
<dbReference type="AlphaFoldDB" id="A0A2G8JPB3"/>
<evidence type="ECO:0000256" key="4">
    <source>
        <dbReference type="ARBA" id="ARBA00022777"/>
    </source>
</evidence>
<evidence type="ECO:0000259" key="6">
    <source>
        <dbReference type="Pfam" id="PF01636"/>
    </source>
</evidence>
<comment type="caution">
    <text evidence="7">The sequence shown here is derived from an EMBL/GenBank/DDBJ whole genome shotgun (WGS) entry which is preliminary data.</text>
</comment>
<dbReference type="STRING" id="307972.A0A2G8JPB3"/>
<keyword evidence="2" id="KW-0808">Transferase</keyword>
<evidence type="ECO:0000256" key="1">
    <source>
        <dbReference type="ARBA" id="ARBA00010165"/>
    </source>
</evidence>
<keyword evidence="5" id="KW-0067">ATP-binding</keyword>
<evidence type="ECO:0000313" key="7">
    <source>
        <dbReference type="EMBL" id="PIK37559.1"/>
    </source>
</evidence>
<evidence type="ECO:0000256" key="3">
    <source>
        <dbReference type="ARBA" id="ARBA00022741"/>
    </source>
</evidence>
<dbReference type="GO" id="GO:0016301">
    <property type="term" value="F:kinase activity"/>
    <property type="evidence" value="ECO:0007669"/>
    <property type="project" value="UniProtKB-KW"/>
</dbReference>
<reference evidence="7 8" key="1">
    <citation type="journal article" date="2017" name="PLoS Biol.">
        <title>The sea cucumber genome provides insights into morphological evolution and visceral regeneration.</title>
        <authorList>
            <person name="Zhang X."/>
            <person name="Sun L."/>
            <person name="Yuan J."/>
            <person name="Sun Y."/>
            <person name="Gao Y."/>
            <person name="Zhang L."/>
            <person name="Li S."/>
            <person name="Dai H."/>
            <person name="Hamel J.F."/>
            <person name="Liu C."/>
            <person name="Yu Y."/>
            <person name="Liu S."/>
            <person name="Lin W."/>
            <person name="Guo K."/>
            <person name="Jin S."/>
            <person name="Xu P."/>
            <person name="Storey K.B."/>
            <person name="Huan P."/>
            <person name="Zhang T."/>
            <person name="Zhou Y."/>
            <person name="Zhang J."/>
            <person name="Lin C."/>
            <person name="Li X."/>
            <person name="Xing L."/>
            <person name="Huo D."/>
            <person name="Sun M."/>
            <person name="Wang L."/>
            <person name="Mercier A."/>
            <person name="Li F."/>
            <person name="Yang H."/>
            <person name="Xiang J."/>
        </authorList>
    </citation>
    <scope>NUCLEOTIDE SEQUENCE [LARGE SCALE GENOMIC DNA]</scope>
    <source>
        <strain evidence="7">Shaxun</strain>
        <tissue evidence="7">Muscle</tissue>
    </source>
</reference>
<protein>
    <submittedName>
        <fullName evidence="7">Putative methylthioribose kinase 1</fullName>
    </submittedName>
</protein>
<evidence type="ECO:0000313" key="8">
    <source>
        <dbReference type="Proteomes" id="UP000230750"/>
    </source>
</evidence>